<dbReference type="CDD" id="cd02440">
    <property type="entry name" value="AdoMet_MTases"/>
    <property type="match status" value="1"/>
</dbReference>
<comment type="function">
    <text evidence="7">Specifically dimethylates two adjacent adenosines (A1518 and A1519) in the loop of a conserved hairpin near the 3'-end of 16S rRNA in the 30S particle. May play a critical role in biogenesis of 30S subunits.</text>
</comment>
<evidence type="ECO:0000256" key="3">
    <source>
        <dbReference type="ARBA" id="ARBA00022603"/>
    </source>
</evidence>
<dbReference type="PROSITE" id="PS01131">
    <property type="entry name" value="RRNA_A_DIMETH"/>
    <property type="match status" value="1"/>
</dbReference>
<dbReference type="EMBL" id="MEZA01000016">
    <property type="protein sequence ID" value="OGD42227.1"/>
    <property type="molecule type" value="Genomic_DNA"/>
</dbReference>
<evidence type="ECO:0000256" key="4">
    <source>
        <dbReference type="ARBA" id="ARBA00022679"/>
    </source>
</evidence>
<feature type="binding site" evidence="7 8">
    <location>
        <position position="120"/>
    </location>
    <ligand>
        <name>S-adenosyl-L-methionine</name>
        <dbReference type="ChEBI" id="CHEBI:59789"/>
    </ligand>
</feature>
<dbReference type="AlphaFoldDB" id="A0A1F5CH94"/>
<evidence type="ECO:0000256" key="8">
    <source>
        <dbReference type="PROSITE-ProRule" id="PRU01026"/>
    </source>
</evidence>
<evidence type="ECO:0000256" key="1">
    <source>
        <dbReference type="ARBA" id="ARBA00022490"/>
    </source>
</evidence>
<gene>
    <name evidence="7" type="primary">rsmA</name>
    <name evidence="7" type="synonym">ksgA</name>
    <name evidence="10" type="ORF">A2567_00100</name>
</gene>
<dbReference type="InterPro" id="IPR023165">
    <property type="entry name" value="rRNA_Ade_diMease-like_C"/>
</dbReference>
<accession>A0A1F5CH94</accession>
<dbReference type="PANTHER" id="PTHR11727">
    <property type="entry name" value="DIMETHYLADENOSINE TRANSFERASE"/>
    <property type="match status" value="1"/>
</dbReference>
<dbReference type="GO" id="GO:0005829">
    <property type="term" value="C:cytosol"/>
    <property type="evidence" value="ECO:0007669"/>
    <property type="project" value="TreeGrafter"/>
</dbReference>
<feature type="binding site" evidence="7 8">
    <location>
        <position position="100"/>
    </location>
    <ligand>
        <name>S-adenosyl-L-methionine</name>
        <dbReference type="ChEBI" id="CHEBI:59789"/>
    </ligand>
</feature>
<keyword evidence="2 7" id="KW-0698">rRNA processing</keyword>
<dbReference type="InterPro" id="IPR001737">
    <property type="entry name" value="KsgA/Erm"/>
</dbReference>
<feature type="binding site" evidence="7 8">
    <location>
        <position position="29"/>
    </location>
    <ligand>
        <name>S-adenosyl-L-methionine</name>
        <dbReference type="ChEBI" id="CHEBI:59789"/>
    </ligand>
</feature>
<name>A0A1F5CH94_9BACT</name>
<dbReference type="InterPro" id="IPR020598">
    <property type="entry name" value="rRNA_Ade_methylase_Trfase_N"/>
</dbReference>
<dbReference type="Gene3D" id="1.10.8.100">
    <property type="entry name" value="Ribosomal RNA adenine dimethylase-like, domain 2"/>
    <property type="match status" value="1"/>
</dbReference>
<keyword evidence="1 7" id="KW-0963">Cytoplasm</keyword>
<dbReference type="HAMAP" id="MF_00607">
    <property type="entry name" value="16SrRNA_methyltr_A"/>
    <property type="match status" value="1"/>
</dbReference>
<evidence type="ECO:0000256" key="2">
    <source>
        <dbReference type="ARBA" id="ARBA00022552"/>
    </source>
</evidence>
<dbReference type="PROSITE" id="PS51689">
    <property type="entry name" value="SAM_RNA_A_N6_MT"/>
    <property type="match status" value="1"/>
</dbReference>
<dbReference type="NCBIfam" id="TIGR00755">
    <property type="entry name" value="ksgA"/>
    <property type="match status" value="1"/>
</dbReference>
<comment type="similarity">
    <text evidence="7">Belongs to the class I-like SAM-binding methyltransferase superfamily. rRNA adenine N(6)-methyltransferase family. RsmA subfamily.</text>
</comment>
<dbReference type="InterPro" id="IPR020596">
    <property type="entry name" value="rRNA_Ade_Mease_Trfase_CS"/>
</dbReference>
<dbReference type="SMART" id="SM00650">
    <property type="entry name" value="rADc"/>
    <property type="match status" value="1"/>
</dbReference>
<evidence type="ECO:0000259" key="9">
    <source>
        <dbReference type="SMART" id="SM00650"/>
    </source>
</evidence>
<dbReference type="GO" id="GO:0003723">
    <property type="term" value="F:RNA binding"/>
    <property type="evidence" value="ECO:0007669"/>
    <property type="project" value="UniProtKB-UniRule"/>
</dbReference>
<comment type="subcellular location">
    <subcellularLocation>
        <location evidence="7">Cytoplasm</location>
    </subcellularLocation>
</comment>
<sequence length="279" mass="31242">MDLTDKQNLQLLLKKQGLRPQKRFGQNFLIDGGLPQKLVATAQIGAQDTVLEIGPGIGAITQALAQKAKQVVAIEKDREMVNILRDTLDGFKNVKVIQGDVLRIPFSELQLPASYQVVGNLPFYLTAPVIRMFLEVFEVRPRTMTLVVQKEVAQRICAKPPKMSILANSVQFYAEPEIISYISKNSFWPQPEVDAAIIKIIPRPTPAGDSKLFFEVVKTGFSHPRKQLLNNLAQGLKKSKEDVAAWLQKNNISPLQRAEALSINDWLNLVKTLRISSYL</sequence>
<keyword evidence="3 7" id="KW-0489">Methyltransferase</keyword>
<comment type="catalytic activity">
    <reaction evidence="7">
        <text>adenosine(1518)/adenosine(1519) in 16S rRNA + 4 S-adenosyl-L-methionine = N(6)-dimethyladenosine(1518)/N(6)-dimethyladenosine(1519) in 16S rRNA + 4 S-adenosyl-L-homocysteine + 4 H(+)</text>
        <dbReference type="Rhea" id="RHEA:19609"/>
        <dbReference type="Rhea" id="RHEA-COMP:10232"/>
        <dbReference type="Rhea" id="RHEA-COMP:10233"/>
        <dbReference type="ChEBI" id="CHEBI:15378"/>
        <dbReference type="ChEBI" id="CHEBI:57856"/>
        <dbReference type="ChEBI" id="CHEBI:59789"/>
        <dbReference type="ChEBI" id="CHEBI:74411"/>
        <dbReference type="ChEBI" id="CHEBI:74493"/>
        <dbReference type="EC" id="2.1.1.182"/>
    </reaction>
</comment>
<dbReference type="EC" id="2.1.1.182" evidence="7"/>
<dbReference type="SUPFAM" id="SSF53335">
    <property type="entry name" value="S-adenosyl-L-methionine-dependent methyltransferases"/>
    <property type="match status" value="1"/>
</dbReference>
<evidence type="ECO:0000256" key="6">
    <source>
        <dbReference type="ARBA" id="ARBA00022884"/>
    </source>
</evidence>
<evidence type="ECO:0000313" key="11">
    <source>
        <dbReference type="Proteomes" id="UP000178974"/>
    </source>
</evidence>
<keyword evidence="4 7" id="KW-0808">Transferase</keyword>
<reference evidence="10 11" key="1">
    <citation type="journal article" date="2016" name="Nat. Commun.">
        <title>Thousands of microbial genomes shed light on interconnected biogeochemical processes in an aquifer system.</title>
        <authorList>
            <person name="Anantharaman K."/>
            <person name="Brown C.T."/>
            <person name="Hug L.A."/>
            <person name="Sharon I."/>
            <person name="Castelle C.J."/>
            <person name="Probst A.J."/>
            <person name="Thomas B.C."/>
            <person name="Singh A."/>
            <person name="Wilkins M.J."/>
            <person name="Karaoz U."/>
            <person name="Brodie E.L."/>
            <person name="Williams K.H."/>
            <person name="Hubbard S.S."/>
            <person name="Banfield J.F."/>
        </authorList>
    </citation>
    <scope>NUCLEOTIDE SEQUENCE [LARGE SCALE GENOMIC DNA]</scope>
</reference>
<organism evidence="10 11">
    <name type="scientific">Candidatus Azambacteria bacterium RIFOXYD1_FULL_42_11</name>
    <dbReference type="NCBI Taxonomy" id="1797310"/>
    <lineage>
        <taxon>Bacteria</taxon>
        <taxon>Candidatus Azamiibacteriota</taxon>
    </lineage>
</organism>
<dbReference type="Proteomes" id="UP000178974">
    <property type="component" value="Unassembled WGS sequence"/>
</dbReference>
<feature type="domain" description="Ribosomal RNA adenine methylase transferase N-terminal" evidence="9">
    <location>
        <begin position="34"/>
        <end position="204"/>
    </location>
</feature>
<comment type="caution">
    <text evidence="10">The sequence shown here is derived from an EMBL/GenBank/DDBJ whole genome shotgun (WGS) entry which is preliminary data.</text>
</comment>
<protein>
    <recommendedName>
        <fullName evidence="7">Ribosomal RNA small subunit methyltransferase A</fullName>
        <ecNumber evidence="7">2.1.1.182</ecNumber>
    </recommendedName>
    <alternativeName>
        <fullName evidence="7">16S rRNA (adenine(1518)-N(6)/adenine(1519)-N(6))-dimethyltransferase</fullName>
    </alternativeName>
    <alternativeName>
        <fullName evidence="7">16S rRNA dimethyladenosine transferase</fullName>
    </alternativeName>
    <alternativeName>
        <fullName evidence="7">16S rRNA dimethylase</fullName>
    </alternativeName>
    <alternativeName>
        <fullName evidence="7">S-adenosylmethionine-6-N', N'-adenosyl(rRNA) dimethyltransferase</fullName>
    </alternativeName>
</protein>
<dbReference type="PANTHER" id="PTHR11727:SF7">
    <property type="entry name" value="DIMETHYLADENOSINE TRANSFERASE-RELATED"/>
    <property type="match status" value="1"/>
</dbReference>
<keyword evidence="5 7" id="KW-0949">S-adenosyl-L-methionine</keyword>
<dbReference type="InterPro" id="IPR011530">
    <property type="entry name" value="rRNA_adenine_dimethylase"/>
</dbReference>
<dbReference type="Gene3D" id="3.40.50.150">
    <property type="entry name" value="Vaccinia Virus protein VP39"/>
    <property type="match status" value="1"/>
</dbReference>
<dbReference type="Pfam" id="PF00398">
    <property type="entry name" value="RrnaAD"/>
    <property type="match status" value="1"/>
</dbReference>
<evidence type="ECO:0000313" key="10">
    <source>
        <dbReference type="EMBL" id="OGD42227.1"/>
    </source>
</evidence>
<evidence type="ECO:0000256" key="7">
    <source>
        <dbReference type="HAMAP-Rule" id="MF_00607"/>
    </source>
</evidence>
<feature type="binding site" evidence="7 8">
    <location>
        <position position="75"/>
    </location>
    <ligand>
        <name>S-adenosyl-L-methionine</name>
        <dbReference type="ChEBI" id="CHEBI:59789"/>
    </ligand>
</feature>
<dbReference type="InterPro" id="IPR029063">
    <property type="entry name" value="SAM-dependent_MTases_sf"/>
</dbReference>
<keyword evidence="6 7" id="KW-0694">RNA-binding</keyword>
<proteinExistence type="inferred from homology"/>
<dbReference type="GO" id="GO:0052908">
    <property type="term" value="F:16S rRNA (adenine(1518)-N(6)/adenine(1519)-N(6))-dimethyltransferase activity"/>
    <property type="evidence" value="ECO:0007669"/>
    <property type="project" value="UniProtKB-EC"/>
</dbReference>
<evidence type="ECO:0000256" key="5">
    <source>
        <dbReference type="ARBA" id="ARBA00022691"/>
    </source>
</evidence>
<feature type="binding site" evidence="7 8">
    <location>
        <position position="54"/>
    </location>
    <ligand>
        <name>S-adenosyl-L-methionine</name>
        <dbReference type="ChEBI" id="CHEBI:59789"/>
    </ligand>
</feature>
<feature type="binding site" evidence="7 8">
    <location>
        <position position="27"/>
    </location>
    <ligand>
        <name>S-adenosyl-L-methionine</name>
        <dbReference type="ChEBI" id="CHEBI:59789"/>
    </ligand>
</feature>